<reference evidence="2" key="1">
    <citation type="journal article" date="2020" name="Stud. Mycol.">
        <title>101 Dothideomycetes genomes: a test case for predicting lifestyles and emergence of pathogens.</title>
        <authorList>
            <person name="Haridas S."/>
            <person name="Albert R."/>
            <person name="Binder M."/>
            <person name="Bloem J."/>
            <person name="Labutti K."/>
            <person name="Salamov A."/>
            <person name="Andreopoulos B."/>
            <person name="Baker S."/>
            <person name="Barry K."/>
            <person name="Bills G."/>
            <person name="Bluhm B."/>
            <person name="Cannon C."/>
            <person name="Castanera R."/>
            <person name="Culley D."/>
            <person name="Daum C."/>
            <person name="Ezra D."/>
            <person name="Gonzalez J."/>
            <person name="Henrissat B."/>
            <person name="Kuo A."/>
            <person name="Liang C."/>
            <person name="Lipzen A."/>
            <person name="Lutzoni F."/>
            <person name="Magnuson J."/>
            <person name="Mondo S."/>
            <person name="Nolan M."/>
            <person name="Ohm R."/>
            <person name="Pangilinan J."/>
            <person name="Park H.-J."/>
            <person name="Ramirez L."/>
            <person name="Alfaro M."/>
            <person name="Sun H."/>
            <person name="Tritt A."/>
            <person name="Yoshinaga Y."/>
            <person name="Zwiers L.-H."/>
            <person name="Turgeon B."/>
            <person name="Goodwin S."/>
            <person name="Spatafora J."/>
            <person name="Crous P."/>
            <person name="Grigoriev I."/>
        </authorList>
    </citation>
    <scope>NUCLEOTIDE SEQUENCE</scope>
    <source>
        <strain evidence="2">CBS 113979</strain>
    </source>
</reference>
<dbReference type="Proteomes" id="UP000800041">
    <property type="component" value="Unassembled WGS sequence"/>
</dbReference>
<evidence type="ECO:0000256" key="1">
    <source>
        <dbReference type="SAM" id="MobiDB-lite"/>
    </source>
</evidence>
<keyword evidence="3" id="KW-1185">Reference proteome</keyword>
<proteinExistence type="predicted"/>
<accession>A0A6G1GTK7</accession>
<feature type="compositionally biased region" description="Low complexity" evidence="1">
    <location>
        <begin position="260"/>
        <end position="273"/>
    </location>
</feature>
<gene>
    <name evidence="2" type="ORF">K402DRAFT_406339</name>
</gene>
<feature type="compositionally biased region" description="Polar residues" evidence="1">
    <location>
        <begin position="184"/>
        <end position="200"/>
    </location>
</feature>
<feature type="compositionally biased region" description="Basic and acidic residues" evidence="1">
    <location>
        <begin position="32"/>
        <end position="50"/>
    </location>
</feature>
<feature type="compositionally biased region" description="Low complexity" evidence="1">
    <location>
        <begin position="159"/>
        <end position="183"/>
    </location>
</feature>
<feature type="region of interest" description="Disordered" evidence="1">
    <location>
        <begin position="1"/>
        <end position="50"/>
    </location>
</feature>
<feature type="compositionally biased region" description="Basic and acidic residues" evidence="1">
    <location>
        <begin position="13"/>
        <end position="24"/>
    </location>
</feature>
<name>A0A6G1GTK7_9PEZI</name>
<sequence>MPPIRTASVAKPVRTERTHEENQERAYIAASRRSDRSLEARMESARRASDIHKKRTGRALRVNESDVVNEEMYEEEDDDLPAQYRRLTAHLHTNSMDFNRRLHAYLASQAGVRNALLHNIPFQSQQYANSPQFAPHMMQHNMEQQNMPYRQQMQPQMVNRSPSNFQQSPSPNPNQGQVNQQTNYPGSPQGQMNFQHQSPSMPDGSGFLPFQSGSPLNSMPGDSTGMTGSSNTPQPGTSAQSMPSPTRTASTATHSGPETSSPQQQMMSPSFSQNGMMHSPFVFNPMSPNYNTNMMQQWNNDTSASSNPFGLFSTSLPVESQQLLAGAFEPLNSSLMPGGDFMPQPQQQQQQQQPFYSYKPNAAPMNQSSPRSRVNVNTNMNQTLAPDAFDGVDPSNRANFTPPSATPDSIATPWSTTFSMDATMPGDEAYADFDPAVLKHVKTAQSSGQVTPFGEDFFDWGAAVGLESATPH</sequence>
<protein>
    <submittedName>
        <fullName evidence="2">Uncharacterized protein</fullName>
    </submittedName>
</protein>
<dbReference type="AlphaFoldDB" id="A0A6G1GTK7"/>
<dbReference type="EMBL" id="ML977170">
    <property type="protein sequence ID" value="KAF1984120.1"/>
    <property type="molecule type" value="Genomic_DNA"/>
</dbReference>
<evidence type="ECO:0000313" key="3">
    <source>
        <dbReference type="Proteomes" id="UP000800041"/>
    </source>
</evidence>
<organism evidence="2 3">
    <name type="scientific">Aulographum hederae CBS 113979</name>
    <dbReference type="NCBI Taxonomy" id="1176131"/>
    <lineage>
        <taxon>Eukaryota</taxon>
        <taxon>Fungi</taxon>
        <taxon>Dikarya</taxon>
        <taxon>Ascomycota</taxon>
        <taxon>Pezizomycotina</taxon>
        <taxon>Dothideomycetes</taxon>
        <taxon>Pleosporomycetidae</taxon>
        <taxon>Aulographales</taxon>
        <taxon>Aulographaceae</taxon>
    </lineage>
</organism>
<feature type="compositionally biased region" description="Polar residues" evidence="1">
    <location>
        <begin position="211"/>
        <end position="259"/>
    </location>
</feature>
<evidence type="ECO:0000313" key="2">
    <source>
        <dbReference type="EMBL" id="KAF1984120.1"/>
    </source>
</evidence>
<dbReference type="OrthoDB" id="5397087at2759"/>
<feature type="region of interest" description="Disordered" evidence="1">
    <location>
        <begin position="155"/>
        <end position="280"/>
    </location>
</feature>